<dbReference type="InterPro" id="IPR058163">
    <property type="entry name" value="LysR-type_TF_proteobact-type"/>
</dbReference>
<feature type="domain" description="HTH lysR-type" evidence="5">
    <location>
        <begin position="4"/>
        <end position="61"/>
    </location>
</feature>
<keyword evidence="4" id="KW-0804">Transcription</keyword>
<accession>A0A3B0XEH5</accession>
<gene>
    <name evidence="6" type="ORF">MNBD_GAMMA06-1387</name>
</gene>
<organism evidence="6">
    <name type="scientific">hydrothermal vent metagenome</name>
    <dbReference type="NCBI Taxonomy" id="652676"/>
    <lineage>
        <taxon>unclassified sequences</taxon>
        <taxon>metagenomes</taxon>
        <taxon>ecological metagenomes</taxon>
    </lineage>
</organism>
<proteinExistence type="inferred from homology"/>
<dbReference type="InterPro" id="IPR000847">
    <property type="entry name" value="LysR_HTH_N"/>
</dbReference>
<dbReference type="PANTHER" id="PTHR30537">
    <property type="entry name" value="HTH-TYPE TRANSCRIPTIONAL REGULATOR"/>
    <property type="match status" value="1"/>
</dbReference>
<dbReference type="GO" id="GO:0006351">
    <property type="term" value="P:DNA-templated transcription"/>
    <property type="evidence" value="ECO:0007669"/>
    <property type="project" value="TreeGrafter"/>
</dbReference>
<comment type="similarity">
    <text evidence="1">Belongs to the LysR transcriptional regulatory family.</text>
</comment>
<evidence type="ECO:0000256" key="4">
    <source>
        <dbReference type="ARBA" id="ARBA00023163"/>
    </source>
</evidence>
<evidence type="ECO:0000313" key="6">
    <source>
        <dbReference type="EMBL" id="VAW55016.1"/>
    </source>
</evidence>
<keyword evidence="2" id="KW-0805">Transcription regulation</keyword>
<dbReference type="CDD" id="cd08422">
    <property type="entry name" value="PBP2_CrgA_like"/>
    <property type="match status" value="1"/>
</dbReference>
<name>A0A3B0XEH5_9ZZZZ</name>
<evidence type="ECO:0000256" key="3">
    <source>
        <dbReference type="ARBA" id="ARBA00023125"/>
    </source>
</evidence>
<dbReference type="PANTHER" id="PTHR30537:SF3">
    <property type="entry name" value="TRANSCRIPTIONAL REGULATORY PROTEIN"/>
    <property type="match status" value="1"/>
</dbReference>
<dbReference type="InterPro" id="IPR036388">
    <property type="entry name" value="WH-like_DNA-bd_sf"/>
</dbReference>
<protein>
    <submittedName>
        <fullName evidence="6">Transcriptional regulator, LysR family</fullName>
    </submittedName>
</protein>
<dbReference type="AlphaFoldDB" id="A0A3B0XEH5"/>
<dbReference type="SUPFAM" id="SSF46785">
    <property type="entry name" value="Winged helix' DNA-binding domain"/>
    <property type="match status" value="1"/>
</dbReference>
<dbReference type="Pfam" id="PF00126">
    <property type="entry name" value="HTH_1"/>
    <property type="match status" value="1"/>
</dbReference>
<reference evidence="6" key="1">
    <citation type="submission" date="2018-06" db="EMBL/GenBank/DDBJ databases">
        <authorList>
            <person name="Zhirakovskaya E."/>
        </authorList>
    </citation>
    <scope>NUCLEOTIDE SEQUENCE</scope>
</reference>
<dbReference type="SUPFAM" id="SSF53850">
    <property type="entry name" value="Periplasmic binding protein-like II"/>
    <property type="match status" value="1"/>
</dbReference>
<evidence type="ECO:0000256" key="1">
    <source>
        <dbReference type="ARBA" id="ARBA00009437"/>
    </source>
</evidence>
<dbReference type="Gene3D" id="3.40.190.290">
    <property type="match status" value="1"/>
</dbReference>
<keyword evidence="3" id="KW-0238">DNA-binding</keyword>
<dbReference type="PROSITE" id="PS50931">
    <property type="entry name" value="HTH_LYSR"/>
    <property type="match status" value="1"/>
</dbReference>
<sequence>MNSMNWDEFRYFIAVAEAGSLSAAAILLASNQSTVGRHIDALEESLAVKLFQRSVKGLSMTEEGQAVYEQSQTLQNTVVKIQRMVQGGETVASGTVRLSLPEGLGLEVLIPTLDDFYQQYPKVKLIFNVSATTANLTQGEADIAVRLFRPEESDLVVKYLGEMKLGLYASKNYKKNYGLPKQLKDVRKHKVITYGEQLSILPENQWLLNHSSESLRILSSDSTATRFKAAVSGIGLSLQPEVLAITKPNLIRLFKSVKLPAHKVWLVYHQDVRHMSRIRATVDFISTCLFEEFKE</sequence>
<dbReference type="InterPro" id="IPR036390">
    <property type="entry name" value="WH_DNA-bd_sf"/>
</dbReference>
<dbReference type="GO" id="GO:0043565">
    <property type="term" value="F:sequence-specific DNA binding"/>
    <property type="evidence" value="ECO:0007669"/>
    <property type="project" value="TreeGrafter"/>
</dbReference>
<dbReference type="Gene3D" id="1.10.10.10">
    <property type="entry name" value="Winged helix-like DNA-binding domain superfamily/Winged helix DNA-binding domain"/>
    <property type="match status" value="1"/>
</dbReference>
<dbReference type="FunFam" id="1.10.10.10:FF:000001">
    <property type="entry name" value="LysR family transcriptional regulator"/>
    <property type="match status" value="1"/>
</dbReference>
<dbReference type="GO" id="GO:0003700">
    <property type="term" value="F:DNA-binding transcription factor activity"/>
    <property type="evidence" value="ECO:0007669"/>
    <property type="project" value="InterPro"/>
</dbReference>
<dbReference type="EMBL" id="UOFD01000082">
    <property type="protein sequence ID" value="VAW55016.1"/>
    <property type="molecule type" value="Genomic_DNA"/>
</dbReference>
<dbReference type="InterPro" id="IPR005119">
    <property type="entry name" value="LysR_subst-bd"/>
</dbReference>
<dbReference type="Pfam" id="PF03466">
    <property type="entry name" value="LysR_substrate"/>
    <property type="match status" value="1"/>
</dbReference>
<evidence type="ECO:0000259" key="5">
    <source>
        <dbReference type="PROSITE" id="PS50931"/>
    </source>
</evidence>
<evidence type="ECO:0000256" key="2">
    <source>
        <dbReference type="ARBA" id="ARBA00023015"/>
    </source>
</evidence>